<dbReference type="GO" id="GO:0032993">
    <property type="term" value="C:protein-DNA complex"/>
    <property type="evidence" value="ECO:0007669"/>
    <property type="project" value="TreeGrafter"/>
</dbReference>
<dbReference type="GO" id="GO:0006355">
    <property type="term" value="P:regulation of DNA-templated transcription"/>
    <property type="evidence" value="ECO:0007669"/>
    <property type="project" value="InterPro"/>
</dbReference>
<evidence type="ECO:0000313" key="10">
    <source>
        <dbReference type="EMBL" id="AKJ32071.1"/>
    </source>
</evidence>
<dbReference type="RefSeq" id="WP_047197062.1">
    <property type="nucleotide sequence ID" value="NZ_CP011371.1"/>
</dbReference>
<dbReference type="AlphaFoldDB" id="A0A0G3BXH3"/>
<feature type="modified residue" description="4-aspartylphosphate" evidence="6">
    <location>
        <position position="51"/>
    </location>
</feature>
<dbReference type="OrthoDB" id="9802426at2"/>
<dbReference type="Proteomes" id="UP000035352">
    <property type="component" value="Chromosome"/>
</dbReference>
<accession>A0A0G3BXH3</accession>
<dbReference type="InterPro" id="IPR036388">
    <property type="entry name" value="WH-like_DNA-bd_sf"/>
</dbReference>
<dbReference type="Gene3D" id="6.10.250.690">
    <property type="match status" value="1"/>
</dbReference>
<evidence type="ECO:0000256" key="3">
    <source>
        <dbReference type="ARBA" id="ARBA00023015"/>
    </source>
</evidence>
<dbReference type="Gene3D" id="1.10.10.10">
    <property type="entry name" value="Winged helix-like DNA-binding domain superfamily/Winged helix DNA-binding domain"/>
    <property type="match status" value="1"/>
</dbReference>
<dbReference type="SUPFAM" id="SSF52172">
    <property type="entry name" value="CheY-like"/>
    <property type="match status" value="1"/>
</dbReference>
<keyword evidence="1 6" id="KW-0597">Phosphoprotein</keyword>
<dbReference type="InterPro" id="IPR016032">
    <property type="entry name" value="Sig_transdc_resp-reg_C-effctor"/>
</dbReference>
<dbReference type="InterPro" id="IPR001867">
    <property type="entry name" value="OmpR/PhoB-type_DNA-bd"/>
</dbReference>
<reference evidence="10 11" key="1">
    <citation type="submission" date="2015-05" db="EMBL/GenBank/DDBJ databases">
        <authorList>
            <person name="Tang B."/>
            <person name="Yu Y."/>
        </authorList>
    </citation>
    <scope>NUCLEOTIDE SEQUENCE [LARGE SCALE GENOMIC DNA]</scope>
    <source>
        <strain evidence="10 11">DSM 7029</strain>
    </source>
</reference>
<dbReference type="SMART" id="SM00448">
    <property type="entry name" value="REC"/>
    <property type="match status" value="1"/>
</dbReference>
<dbReference type="Pfam" id="PF00486">
    <property type="entry name" value="Trans_reg_C"/>
    <property type="match status" value="1"/>
</dbReference>
<keyword evidence="4 7" id="KW-0238">DNA-binding</keyword>
<evidence type="ECO:0000256" key="5">
    <source>
        <dbReference type="ARBA" id="ARBA00023163"/>
    </source>
</evidence>
<name>A0A0G3BXH3_9BURK</name>
<dbReference type="PANTHER" id="PTHR48111">
    <property type="entry name" value="REGULATOR OF RPOS"/>
    <property type="match status" value="1"/>
</dbReference>
<evidence type="ECO:0000256" key="4">
    <source>
        <dbReference type="ARBA" id="ARBA00023125"/>
    </source>
</evidence>
<dbReference type="InterPro" id="IPR001789">
    <property type="entry name" value="Sig_transdc_resp-reg_receiver"/>
</dbReference>
<dbReference type="GO" id="GO:0005829">
    <property type="term" value="C:cytosol"/>
    <property type="evidence" value="ECO:0007669"/>
    <property type="project" value="TreeGrafter"/>
</dbReference>
<dbReference type="Gene3D" id="3.40.50.2300">
    <property type="match status" value="1"/>
</dbReference>
<keyword evidence="2" id="KW-0902">Two-component regulatory system</keyword>
<evidence type="ECO:0000256" key="6">
    <source>
        <dbReference type="PROSITE-ProRule" id="PRU00169"/>
    </source>
</evidence>
<dbReference type="KEGG" id="pbh:AAW51_5380"/>
<dbReference type="PROSITE" id="PS51755">
    <property type="entry name" value="OMPR_PHOB"/>
    <property type="match status" value="1"/>
</dbReference>
<dbReference type="PATRIC" id="fig|413882.6.peg.5629"/>
<dbReference type="PANTHER" id="PTHR48111:SF67">
    <property type="entry name" value="TRANSCRIPTIONAL REGULATORY PROTEIN TCTD"/>
    <property type="match status" value="1"/>
</dbReference>
<dbReference type="CDD" id="cd00383">
    <property type="entry name" value="trans_reg_C"/>
    <property type="match status" value="1"/>
</dbReference>
<feature type="DNA-binding region" description="OmpR/PhoB-type" evidence="7">
    <location>
        <begin position="122"/>
        <end position="218"/>
    </location>
</feature>
<dbReference type="EMBL" id="CP011371">
    <property type="protein sequence ID" value="AKJ32071.1"/>
    <property type="molecule type" value="Genomic_DNA"/>
</dbReference>
<dbReference type="SMART" id="SM00862">
    <property type="entry name" value="Trans_reg_C"/>
    <property type="match status" value="1"/>
</dbReference>
<keyword evidence="11" id="KW-1185">Reference proteome</keyword>
<dbReference type="InterPro" id="IPR039420">
    <property type="entry name" value="WalR-like"/>
</dbReference>
<dbReference type="InterPro" id="IPR011006">
    <property type="entry name" value="CheY-like_superfamily"/>
</dbReference>
<dbReference type="GO" id="GO:0000976">
    <property type="term" value="F:transcription cis-regulatory region binding"/>
    <property type="evidence" value="ECO:0007669"/>
    <property type="project" value="TreeGrafter"/>
</dbReference>
<organism evidence="10 11">
    <name type="scientific">Caldimonas brevitalea</name>
    <dbReference type="NCBI Taxonomy" id="413882"/>
    <lineage>
        <taxon>Bacteria</taxon>
        <taxon>Pseudomonadati</taxon>
        <taxon>Pseudomonadota</taxon>
        <taxon>Betaproteobacteria</taxon>
        <taxon>Burkholderiales</taxon>
        <taxon>Sphaerotilaceae</taxon>
        <taxon>Caldimonas</taxon>
    </lineage>
</organism>
<evidence type="ECO:0000256" key="1">
    <source>
        <dbReference type="ARBA" id="ARBA00022553"/>
    </source>
</evidence>
<gene>
    <name evidence="10" type="primary">tctD</name>
    <name evidence="10" type="ORF">AAW51_5380</name>
</gene>
<dbReference type="GO" id="GO:0000156">
    <property type="term" value="F:phosphorelay response regulator activity"/>
    <property type="evidence" value="ECO:0007669"/>
    <property type="project" value="TreeGrafter"/>
</dbReference>
<evidence type="ECO:0000313" key="11">
    <source>
        <dbReference type="Proteomes" id="UP000035352"/>
    </source>
</evidence>
<evidence type="ECO:0000256" key="2">
    <source>
        <dbReference type="ARBA" id="ARBA00023012"/>
    </source>
</evidence>
<sequence>MKLLLVEDDFDLAGVLGHSLSTRGFEVLCCGDGLEALTAARKNSFDVVVLDLTLPRLDGLELLQRLRADGNQTPVLVLTARGAVSERIVGLEAGADDYLAKPFDLDELVARLRALTRRLGRDGDLRCGQVRYEATSRAFYRDQSPLDLSPRESELLKRLMSRVDHVVPKEELRLAVFGADDAAQPDAVEVLVHRLRKKLQGASAEILTLRGVGYLLCDESSSAAQRSGAR</sequence>
<evidence type="ECO:0000259" key="8">
    <source>
        <dbReference type="PROSITE" id="PS50110"/>
    </source>
</evidence>
<feature type="domain" description="Response regulatory" evidence="8">
    <location>
        <begin position="2"/>
        <end position="116"/>
    </location>
</feature>
<protein>
    <submittedName>
        <fullName evidence="10">Chemotaxis protein CheY</fullName>
    </submittedName>
</protein>
<dbReference type="STRING" id="413882.AAW51_5380"/>
<keyword evidence="5" id="KW-0804">Transcription</keyword>
<evidence type="ECO:0000256" key="7">
    <source>
        <dbReference type="PROSITE-ProRule" id="PRU01091"/>
    </source>
</evidence>
<dbReference type="SUPFAM" id="SSF46894">
    <property type="entry name" value="C-terminal effector domain of the bipartite response regulators"/>
    <property type="match status" value="1"/>
</dbReference>
<dbReference type="Pfam" id="PF00072">
    <property type="entry name" value="Response_reg"/>
    <property type="match status" value="1"/>
</dbReference>
<dbReference type="PROSITE" id="PS50110">
    <property type="entry name" value="RESPONSE_REGULATORY"/>
    <property type="match status" value="1"/>
</dbReference>
<dbReference type="FunFam" id="3.40.50.2300:FF:000002">
    <property type="entry name" value="DNA-binding response regulator PhoP"/>
    <property type="match status" value="1"/>
</dbReference>
<evidence type="ECO:0000259" key="9">
    <source>
        <dbReference type="PROSITE" id="PS51755"/>
    </source>
</evidence>
<keyword evidence="3" id="KW-0805">Transcription regulation</keyword>
<proteinExistence type="predicted"/>
<feature type="domain" description="OmpR/PhoB-type" evidence="9">
    <location>
        <begin position="122"/>
        <end position="218"/>
    </location>
</feature>